<dbReference type="EMBL" id="CP099424">
    <property type="protein sequence ID" value="USW55782.1"/>
    <property type="molecule type" value="Genomic_DNA"/>
</dbReference>
<dbReference type="Proteomes" id="UP001056384">
    <property type="component" value="Chromosome 7"/>
</dbReference>
<evidence type="ECO:0000313" key="2">
    <source>
        <dbReference type="EMBL" id="USW55782.1"/>
    </source>
</evidence>
<reference evidence="2" key="1">
    <citation type="submission" date="2022-06" db="EMBL/GenBank/DDBJ databases">
        <title>Complete genome sequences of two strains of the flax pathogen Septoria linicola.</title>
        <authorList>
            <person name="Lapalu N."/>
            <person name="Simon A."/>
            <person name="Demenou B."/>
            <person name="Paumier D."/>
            <person name="Guillot M.-P."/>
            <person name="Gout L."/>
            <person name="Valade R."/>
        </authorList>
    </citation>
    <scope>NUCLEOTIDE SEQUENCE</scope>
    <source>
        <strain evidence="2">SE15195</strain>
    </source>
</reference>
<accession>A0A9Q9B1M7</accession>
<protein>
    <submittedName>
        <fullName evidence="2">Uncharacterized protein</fullName>
    </submittedName>
</protein>
<name>A0A9Q9B1M7_9PEZI</name>
<proteinExistence type="predicted"/>
<sequence>MAQIPLTTIKPTATRLPQGKTTKANTAEPTCRVRIWDGTAIDSAAARRSLPDDQFTFYYEQGKANTLEAQDKIELQRLKVFLQQPQAPDCSRWVNISGSSLKVLREIEAQYFDEQQCLTEPHSPRPASLRRTTDHGSQE</sequence>
<evidence type="ECO:0000256" key="1">
    <source>
        <dbReference type="SAM" id="MobiDB-lite"/>
    </source>
</evidence>
<feature type="region of interest" description="Disordered" evidence="1">
    <location>
        <begin position="115"/>
        <end position="139"/>
    </location>
</feature>
<organism evidence="2 3">
    <name type="scientific">Septoria linicola</name>
    <dbReference type="NCBI Taxonomy" id="215465"/>
    <lineage>
        <taxon>Eukaryota</taxon>
        <taxon>Fungi</taxon>
        <taxon>Dikarya</taxon>
        <taxon>Ascomycota</taxon>
        <taxon>Pezizomycotina</taxon>
        <taxon>Dothideomycetes</taxon>
        <taxon>Dothideomycetidae</taxon>
        <taxon>Mycosphaerellales</taxon>
        <taxon>Mycosphaerellaceae</taxon>
        <taxon>Septoria</taxon>
    </lineage>
</organism>
<evidence type="ECO:0000313" key="3">
    <source>
        <dbReference type="Proteomes" id="UP001056384"/>
    </source>
</evidence>
<gene>
    <name evidence="2" type="ORF">Slin15195_G091010</name>
</gene>
<dbReference type="AlphaFoldDB" id="A0A9Q9B1M7"/>
<keyword evidence="3" id="KW-1185">Reference proteome</keyword>